<name>A0A5C7ICH9_9ROSI</name>
<dbReference type="Proteomes" id="UP000323000">
    <property type="component" value="Chromosome 3"/>
</dbReference>
<evidence type="ECO:0000313" key="2">
    <source>
        <dbReference type="Proteomes" id="UP000323000"/>
    </source>
</evidence>
<comment type="caution">
    <text evidence="1">The sequence shown here is derived from an EMBL/GenBank/DDBJ whole genome shotgun (WGS) entry which is preliminary data.</text>
</comment>
<sequence length="106" mass="11721">MLIASVDLEKINDLKKQFSREFEMKDLGATNQILGIWISKDEHMGRHGAGFWGGYDHASSVRYGGGGVGLLHCLGRLAWATAVIDLGRRNLTVSRLAWGPEWKGKP</sequence>
<dbReference type="EMBL" id="VAHF01000003">
    <property type="protein sequence ID" value="TXG66927.1"/>
    <property type="molecule type" value="Genomic_DNA"/>
</dbReference>
<proteinExistence type="predicted"/>
<gene>
    <name evidence="1" type="ORF">EZV62_008202</name>
</gene>
<dbReference type="AlphaFoldDB" id="A0A5C7ICH9"/>
<protein>
    <submittedName>
        <fullName evidence="1">Uncharacterized protein</fullName>
    </submittedName>
</protein>
<organism evidence="1 2">
    <name type="scientific">Acer yangbiense</name>
    <dbReference type="NCBI Taxonomy" id="1000413"/>
    <lineage>
        <taxon>Eukaryota</taxon>
        <taxon>Viridiplantae</taxon>
        <taxon>Streptophyta</taxon>
        <taxon>Embryophyta</taxon>
        <taxon>Tracheophyta</taxon>
        <taxon>Spermatophyta</taxon>
        <taxon>Magnoliopsida</taxon>
        <taxon>eudicotyledons</taxon>
        <taxon>Gunneridae</taxon>
        <taxon>Pentapetalae</taxon>
        <taxon>rosids</taxon>
        <taxon>malvids</taxon>
        <taxon>Sapindales</taxon>
        <taxon>Sapindaceae</taxon>
        <taxon>Hippocastanoideae</taxon>
        <taxon>Acereae</taxon>
        <taxon>Acer</taxon>
    </lineage>
</organism>
<accession>A0A5C7ICH9</accession>
<evidence type="ECO:0000313" key="1">
    <source>
        <dbReference type="EMBL" id="TXG66927.1"/>
    </source>
</evidence>
<reference evidence="2" key="1">
    <citation type="journal article" date="2019" name="Gigascience">
        <title>De novo genome assembly of the endangered Acer yangbiense, a plant species with extremely small populations endemic to Yunnan Province, China.</title>
        <authorList>
            <person name="Yang J."/>
            <person name="Wariss H.M."/>
            <person name="Tao L."/>
            <person name="Zhang R."/>
            <person name="Yun Q."/>
            <person name="Hollingsworth P."/>
            <person name="Dao Z."/>
            <person name="Luo G."/>
            <person name="Guo H."/>
            <person name="Ma Y."/>
            <person name="Sun W."/>
        </authorList>
    </citation>
    <scope>NUCLEOTIDE SEQUENCE [LARGE SCALE GENOMIC DNA]</scope>
    <source>
        <strain evidence="2">cv. Malutang</strain>
    </source>
</reference>
<keyword evidence="2" id="KW-1185">Reference proteome</keyword>